<dbReference type="STRING" id="170623.SAMN04244579_02861"/>
<dbReference type="RefSeq" id="WP_090900489.1">
    <property type="nucleotide sequence ID" value="NZ_FNYO01000033.1"/>
</dbReference>
<organism evidence="8 9">
    <name type="scientific">Azotobacter beijerinckii</name>
    <dbReference type="NCBI Taxonomy" id="170623"/>
    <lineage>
        <taxon>Bacteria</taxon>
        <taxon>Pseudomonadati</taxon>
        <taxon>Pseudomonadota</taxon>
        <taxon>Gammaproteobacteria</taxon>
        <taxon>Pseudomonadales</taxon>
        <taxon>Pseudomonadaceae</taxon>
        <taxon>Azotobacter</taxon>
    </lineage>
</organism>
<protein>
    <recommendedName>
        <fullName evidence="5">Osmotically-inducible protein Y</fullName>
    </recommendedName>
</protein>
<evidence type="ECO:0000256" key="6">
    <source>
        <dbReference type="SAM" id="SignalP"/>
    </source>
</evidence>
<evidence type="ECO:0000313" key="8">
    <source>
        <dbReference type="EMBL" id="SEJ03228.1"/>
    </source>
</evidence>
<dbReference type="SMART" id="SM00749">
    <property type="entry name" value="BON"/>
    <property type="match status" value="3"/>
</dbReference>
<dbReference type="PANTHER" id="PTHR34606:SF15">
    <property type="entry name" value="BON DOMAIN-CONTAINING PROTEIN"/>
    <property type="match status" value="1"/>
</dbReference>
<dbReference type="PROSITE" id="PS50914">
    <property type="entry name" value="BON"/>
    <property type="match status" value="3"/>
</dbReference>
<dbReference type="Proteomes" id="UP000199005">
    <property type="component" value="Unassembled WGS sequence"/>
</dbReference>
<dbReference type="InterPro" id="IPR014004">
    <property type="entry name" value="Transpt-assoc_nodulatn_dom_bac"/>
</dbReference>
<proteinExistence type="predicted"/>
<feature type="domain" description="BON" evidence="7">
    <location>
        <begin position="208"/>
        <end position="275"/>
    </location>
</feature>
<gene>
    <name evidence="8" type="ORF">SAMN04244579_02861</name>
</gene>
<evidence type="ECO:0000256" key="3">
    <source>
        <dbReference type="ARBA" id="ARBA00022737"/>
    </source>
</evidence>
<sequence>MYAPPRKLILASGIALAMSVMSGMVAAATDQEITDARQETQIWTTYALSPYLRANDLKVSVHNGKATLTGVVEEEVNKELAKEIALGVHGITAVDNQIAVKADFTPKPSAEPGYGERIEDTSITTAIKSKLLWNRHTNGLSTKVETRRGRVTLSGTADSAAARDTAGRLAMSTRGVVSVSNQLVIDSSKSNAVDSAKSSMSKAEEEISDSWITTKVKSTLLYSSNVAGSDIAVSTQGGIVTLSGKVNNGAERDLAVELAQNVRGVKSVDAKGLTF</sequence>
<name>A0A1H6VF72_9GAMM</name>
<dbReference type="FunFam" id="3.30.1340.30:FF:000001">
    <property type="entry name" value="Molecular chaperone OsmY"/>
    <property type="match status" value="1"/>
</dbReference>
<dbReference type="Pfam" id="PF04972">
    <property type="entry name" value="BON"/>
    <property type="match status" value="3"/>
</dbReference>
<dbReference type="PANTHER" id="PTHR34606">
    <property type="entry name" value="BON DOMAIN-CONTAINING PROTEIN"/>
    <property type="match status" value="1"/>
</dbReference>
<evidence type="ECO:0000313" key="9">
    <source>
        <dbReference type="Proteomes" id="UP000199005"/>
    </source>
</evidence>
<evidence type="ECO:0000256" key="5">
    <source>
        <dbReference type="ARBA" id="ARBA00070588"/>
    </source>
</evidence>
<feature type="domain" description="BON" evidence="7">
    <location>
        <begin position="34"/>
        <end position="102"/>
    </location>
</feature>
<reference evidence="8 9" key="1">
    <citation type="submission" date="2016-10" db="EMBL/GenBank/DDBJ databases">
        <authorList>
            <person name="de Groot N.N."/>
        </authorList>
    </citation>
    <scope>NUCLEOTIDE SEQUENCE [LARGE SCALE GENOMIC DNA]</scope>
    <source>
        <strain evidence="8 9">DSM 1041</strain>
    </source>
</reference>
<evidence type="ECO:0000256" key="2">
    <source>
        <dbReference type="ARBA" id="ARBA00022729"/>
    </source>
</evidence>
<evidence type="ECO:0000256" key="1">
    <source>
        <dbReference type="ARBA" id="ARBA00004418"/>
    </source>
</evidence>
<dbReference type="Gene3D" id="3.30.1340.30">
    <property type="match status" value="3"/>
</dbReference>
<accession>A0A1H6VF72</accession>
<evidence type="ECO:0000259" key="7">
    <source>
        <dbReference type="PROSITE" id="PS50914"/>
    </source>
</evidence>
<dbReference type="InterPro" id="IPR051686">
    <property type="entry name" value="Lipoprotein_DolP"/>
</dbReference>
<feature type="signal peptide" evidence="6">
    <location>
        <begin position="1"/>
        <end position="27"/>
    </location>
</feature>
<evidence type="ECO:0000256" key="4">
    <source>
        <dbReference type="ARBA" id="ARBA00022764"/>
    </source>
</evidence>
<dbReference type="InterPro" id="IPR007055">
    <property type="entry name" value="BON_dom"/>
</dbReference>
<dbReference type="AlphaFoldDB" id="A0A1H6VF72"/>
<comment type="subcellular location">
    <subcellularLocation>
        <location evidence="1">Periplasm</location>
    </subcellularLocation>
</comment>
<feature type="chain" id="PRO_5011587726" description="Osmotically-inducible protein Y" evidence="6">
    <location>
        <begin position="28"/>
        <end position="275"/>
    </location>
</feature>
<feature type="domain" description="BON" evidence="7">
    <location>
        <begin position="119"/>
        <end position="187"/>
    </location>
</feature>
<dbReference type="GO" id="GO:0042597">
    <property type="term" value="C:periplasmic space"/>
    <property type="evidence" value="ECO:0007669"/>
    <property type="project" value="UniProtKB-SubCell"/>
</dbReference>
<dbReference type="EMBL" id="FNYO01000033">
    <property type="protein sequence ID" value="SEJ03228.1"/>
    <property type="molecule type" value="Genomic_DNA"/>
</dbReference>
<keyword evidence="2 6" id="KW-0732">Signal</keyword>
<keyword evidence="4" id="KW-0574">Periplasm</keyword>
<keyword evidence="3" id="KW-0677">Repeat</keyword>